<dbReference type="RefSeq" id="WP_075514719.1">
    <property type="nucleotide sequence ID" value="NZ_MODZ01000005.1"/>
</dbReference>
<evidence type="ECO:0008006" key="3">
    <source>
        <dbReference type="Google" id="ProtNLM"/>
    </source>
</evidence>
<dbReference type="InterPro" id="IPR025534">
    <property type="entry name" value="DUF4420"/>
</dbReference>
<dbReference type="EMBL" id="MODZ01000005">
    <property type="protein sequence ID" value="OIJ36116.1"/>
    <property type="molecule type" value="Genomic_DNA"/>
</dbReference>
<dbReference type="AlphaFoldDB" id="A0A1S2N108"/>
<accession>A0A1S2N108</accession>
<proteinExistence type="predicted"/>
<name>A0A1S2N108_9MICC</name>
<sequence>MGKLLFLERLVSDLGPGALGMWSGDSMGRHDFVGSNGSVEVKTTRRQDQASVSVHGLTQLLPPEKGFLVLAVAEIDESGGGEAIGQITERLESLGCDSVKLRGALYGMGWKPDEEERAPRFALRGWRWWKIDSSSPVLSTASVSQEIADAVSGLRYRLSLAALGDELSDFRPADIVGETR</sequence>
<dbReference type="OrthoDB" id="4854145at2"/>
<organism evidence="1 2">
    <name type="scientific">Rothia kristinae</name>
    <dbReference type="NCBI Taxonomy" id="37923"/>
    <lineage>
        <taxon>Bacteria</taxon>
        <taxon>Bacillati</taxon>
        <taxon>Actinomycetota</taxon>
        <taxon>Actinomycetes</taxon>
        <taxon>Micrococcales</taxon>
        <taxon>Micrococcaceae</taxon>
        <taxon>Rothia</taxon>
    </lineage>
</organism>
<dbReference type="Proteomes" id="UP000179540">
    <property type="component" value="Unassembled WGS sequence"/>
</dbReference>
<evidence type="ECO:0000313" key="1">
    <source>
        <dbReference type="EMBL" id="OIJ36116.1"/>
    </source>
</evidence>
<evidence type="ECO:0000313" key="2">
    <source>
        <dbReference type="Proteomes" id="UP000179540"/>
    </source>
</evidence>
<protein>
    <recommendedName>
        <fullName evidence="3">PD-(D/E)XK motif protein</fullName>
    </recommendedName>
</protein>
<comment type="caution">
    <text evidence="1">The sequence shown here is derived from an EMBL/GenBank/DDBJ whole genome shotgun (WGS) entry which is preliminary data.</text>
</comment>
<dbReference type="Pfam" id="PF14390">
    <property type="entry name" value="DUF4420"/>
    <property type="match status" value="1"/>
</dbReference>
<reference evidence="1 2" key="1">
    <citation type="submission" date="2016-10" db="EMBL/GenBank/DDBJ databases">
        <title>Draft genome sequence of strain LCT isolated from the Shenzhou X spacecraft of China.</title>
        <authorList>
            <person name="Huang B."/>
        </authorList>
    </citation>
    <scope>NUCLEOTIDE SEQUENCE [LARGE SCALE GENOMIC DNA]</scope>
    <source>
        <strain evidence="1 2">LCT-H5</strain>
    </source>
</reference>
<gene>
    <name evidence="1" type="ORF">BK826_05380</name>
</gene>